<dbReference type="Pfam" id="PF10551">
    <property type="entry name" value="MULE"/>
    <property type="match status" value="1"/>
</dbReference>
<feature type="domain" description="Retrotransposon gag" evidence="2">
    <location>
        <begin position="602"/>
        <end position="666"/>
    </location>
</feature>
<dbReference type="InterPro" id="IPR018289">
    <property type="entry name" value="MULE_transposase_dom"/>
</dbReference>
<feature type="domain" description="MULE transposase" evidence="3">
    <location>
        <begin position="220"/>
        <end position="255"/>
    </location>
</feature>
<reference evidence="4 5" key="1">
    <citation type="submission" date="2019-08" db="EMBL/GenBank/DDBJ databases">
        <title>Draft genome sequences of two oriental melons (Cucumis melo L. var makuwa).</title>
        <authorList>
            <person name="Kwon S.-Y."/>
        </authorList>
    </citation>
    <scope>NUCLEOTIDE SEQUENCE [LARGE SCALE GENOMIC DNA]</scope>
    <source>
        <strain evidence="5">cv. SW 3</strain>
        <tissue evidence="4">Leaf</tissue>
    </source>
</reference>
<feature type="region of interest" description="Disordered" evidence="1">
    <location>
        <begin position="536"/>
        <end position="556"/>
    </location>
</feature>
<dbReference type="PANTHER" id="PTHR31973:SF113">
    <property type="entry name" value="PROTEIN FAR1-RELATED SEQUENCE 5-LIKE"/>
    <property type="match status" value="1"/>
</dbReference>
<evidence type="ECO:0000259" key="2">
    <source>
        <dbReference type="Pfam" id="PF03732"/>
    </source>
</evidence>
<dbReference type="Pfam" id="PF03732">
    <property type="entry name" value="Retrotrans_gag"/>
    <property type="match status" value="1"/>
</dbReference>
<sequence>MYRSLRSMLTSIIDMNNIDIYLCLGPIECGKKDLAIRNDNDVKWVYHIITSNVERHIALIVHSVGPLSICLGSSSSSSFQTQIHDDGAGSELSTPKDIVHFIRAEHGLSISYQKVWRAREAALDDIRGSLEDFYKMLPRFAYILELNNPGYVIEYKVDADGRFLYFFMALSASIFGWEHYRPVISIDGTSMKNKYSGILLSASTSNFNDQIFPLAFCGRNDVVIVSDRHKSICKAIEVVFPNILHCICLVHVLQNLKLKYKRIVNTVFHSCGKAFNIVDFEHEMHLLESSATGIREKIESIGFAKSSRTYSSRRRYNAMTTNISKSLNSDMLKARELPICSMLEILRMMLQRWFFERRNEADYQVTDFTKTIEGILREHIELSRSMKVNPVNKMKYQVIDGTSQYVIYLPTKVRAQRRADRREAGRTREGHMDASGFLIASAIWYQSLSFRFCRLAYNVSLCFVSLWLKRSLPLVREMPPRRGARRGGRGGRGRGAGRVQPEVQPVAQAPDPAAPVTHADLAAMEQRFRDLIMQMREQQKPASPTPAPAPAPAPAPVPVAPQFVPDQLSAEAKHLRDFRKYNPTTFDGSLEDPTRAQIGTAWWETTERMLGGDVSQITWQQFKESFYAKFFTASLRDAKWQEFLNLEQGDMTVEQYDAEFDMMRSMMRSLTCL</sequence>
<evidence type="ECO:0000256" key="1">
    <source>
        <dbReference type="SAM" id="MobiDB-lite"/>
    </source>
</evidence>
<dbReference type="Proteomes" id="UP000321393">
    <property type="component" value="Unassembled WGS sequence"/>
</dbReference>
<feature type="compositionally biased region" description="Pro residues" evidence="1">
    <location>
        <begin position="543"/>
        <end position="556"/>
    </location>
</feature>
<name>A0A5A7V6U1_CUCMM</name>
<comment type="caution">
    <text evidence="4">The sequence shown here is derived from an EMBL/GenBank/DDBJ whole genome shotgun (WGS) entry which is preliminary data.</text>
</comment>
<feature type="region of interest" description="Disordered" evidence="1">
    <location>
        <begin position="479"/>
        <end position="513"/>
    </location>
</feature>
<gene>
    <name evidence="4" type="ORF">E6C27_scaffold382G00560</name>
</gene>
<organism evidence="4 5">
    <name type="scientific">Cucumis melo var. makuwa</name>
    <name type="common">Oriental melon</name>
    <dbReference type="NCBI Taxonomy" id="1194695"/>
    <lineage>
        <taxon>Eukaryota</taxon>
        <taxon>Viridiplantae</taxon>
        <taxon>Streptophyta</taxon>
        <taxon>Embryophyta</taxon>
        <taxon>Tracheophyta</taxon>
        <taxon>Spermatophyta</taxon>
        <taxon>Magnoliopsida</taxon>
        <taxon>eudicotyledons</taxon>
        <taxon>Gunneridae</taxon>
        <taxon>Pentapetalae</taxon>
        <taxon>rosids</taxon>
        <taxon>fabids</taxon>
        <taxon>Cucurbitales</taxon>
        <taxon>Cucurbitaceae</taxon>
        <taxon>Benincaseae</taxon>
        <taxon>Cucumis</taxon>
    </lineage>
</organism>
<dbReference type="InterPro" id="IPR005162">
    <property type="entry name" value="Retrotrans_gag_dom"/>
</dbReference>
<accession>A0A5A7V6U1</accession>
<evidence type="ECO:0000259" key="3">
    <source>
        <dbReference type="Pfam" id="PF10551"/>
    </source>
</evidence>
<feature type="compositionally biased region" description="Basic residues" evidence="1">
    <location>
        <begin position="482"/>
        <end position="492"/>
    </location>
</feature>
<dbReference type="STRING" id="1194695.A0A5A7V6U1"/>
<proteinExistence type="predicted"/>
<dbReference type="EMBL" id="SSTE01004182">
    <property type="protein sequence ID" value="KAA0062727.1"/>
    <property type="molecule type" value="Genomic_DNA"/>
</dbReference>
<dbReference type="OrthoDB" id="660475at2759"/>
<protein>
    <submittedName>
        <fullName evidence="4">Protein FAR1-RELATED SEQUENCE 3-like</fullName>
    </submittedName>
</protein>
<evidence type="ECO:0000313" key="5">
    <source>
        <dbReference type="Proteomes" id="UP000321393"/>
    </source>
</evidence>
<dbReference type="AlphaFoldDB" id="A0A5A7V6U1"/>
<evidence type="ECO:0000313" key="4">
    <source>
        <dbReference type="EMBL" id="KAA0062727.1"/>
    </source>
</evidence>
<feature type="compositionally biased region" description="Low complexity" evidence="1">
    <location>
        <begin position="497"/>
        <end position="513"/>
    </location>
</feature>
<dbReference type="PANTHER" id="PTHR31973">
    <property type="entry name" value="POLYPROTEIN, PUTATIVE-RELATED"/>
    <property type="match status" value="1"/>
</dbReference>